<proteinExistence type="predicted"/>
<dbReference type="SUPFAM" id="SSF47473">
    <property type="entry name" value="EF-hand"/>
    <property type="match status" value="1"/>
</dbReference>
<dbReference type="InterPro" id="IPR018247">
    <property type="entry name" value="EF_Hand_1_Ca_BS"/>
</dbReference>
<dbReference type="Proteomes" id="UP000823388">
    <property type="component" value="Chromosome 8K"/>
</dbReference>
<comment type="caution">
    <text evidence="5">The sequence shown here is derived from an EMBL/GenBank/DDBJ whole genome shotgun (WGS) entry which is preliminary data.</text>
</comment>
<dbReference type="AlphaFoldDB" id="A0A8T0PMS3"/>
<dbReference type="InterPro" id="IPR002048">
    <property type="entry name" value="EF_hand_dom"/>
</dbReference>
<feature type="domain" description="EF-hand" evidence="4">
    <location>
        <begin position="94"/>
        <end position="129"/>
    </location>
</feature>
<keyword evidence="6" id="KW-1185">Reference proteome</keyword>
<reference evidence="5" key="1">
    <citation type="submission" date="2020-05" db="EMBL/GenBank/DDBJ databases">
        <title>WGS assembly of Panicum virgatum.</title>
        <authorList>
            <person name="Lovell J.T."/>
            <person name="Jenkins J."/>
            <person name="Shu S."/>
            <person name="Juenger T.E."/>
            <person name="Schmutz J."/>
        </authorList>
    </citation>
    <scope>NUCLEOTIDE SEQUENCE</scope>
    <source>
        <strain evidence="5">AP13</strain>
    </source>
</reference>
<dbReference type="PROSITE" id="PS50222">
    <property type="entry name" value="EF_HAND_2"/>
    <property type="match status" value="1"/>
</dbReference>
<gene>
    <name evidence="5" type="ORF">PVAP13_8KG059616</name>
</gene>
<dbReference type="GO" id="GO:0005509">
    <property type="term" value="F:calcium ion binding"/>
    <property type="evidence" value="ECO:0007669"/>
    <property type="project" value="InterPro"/>
</dbReference>
<keyword evidence="1" id="KW-0479">Metal-binding</keyword>
<keyword evidence="3" id="KW-0106">Calcium</keyword>
<name>A0A8T0PMS3_PANVG</name>
<evidence type="ECO:0000256" key="1">
    <source>
        <dbReference type="ARBA" id="ARBA00022723"/>
    </source>
</evidence>
<dbReference type="PROSITE" id="PS00018">
    <property type="entry name" value="EF_HAND_1"/>
    <property type="match status" value="1"/>
</dbReference>
<protein>
    <recommendedName>
        <fullName evidence="4">EF-hand domain-containing protein</fullName>
    </recommendedName>
</protein>
<dbReference type="EMBL" id="CM029051">
    <property type="protein sequence ID" value="KAG2563677.1"/>
    <property type="molecule type" value="Genomic_DNA"/>
</dbReference>
<evidence type="ECO:0000259" key="4">
    <source>
        <dbReference type="PROSITE" id="PS50222"/>
    </source>
</evidence>
<evidence type="ECO:0000313" key="5">
    <source>
        <dbReference type="EMBL" id="KAG2563677.1"/>
    </source>
</evidence>
<dbReference type="PANTHER" id="PTHR10891">
    <property type="entry name" value="EF-HAND CALCIUM-BINDING DOMAIN CONTAINING PROTEIN"/>
    <property type="match status" value="1"/>
</dbReference>
<evidence type="ECO:0000256" key="3">
    <source>
        <dbReference type="ARBA" id="ARBA00022837"/>
    </source>
</evidence>
<dbReference type="InterPro" id="IPR039647">
    <property type="entry name" value="EF_hand_pair_protein_CML-like"/>
</dbReference>
<dbReference type="Gene3D" id="1.10.238.10">
    <property type="entry name" value="EF-hand"/>
    <property type="match status" value="1"/>
</dbReference>
<sequence>MNWLQSKWNGCLLEPYCQQVKRCIEFALDCVEKDKEEGAASKRKRKEEDAALSREEVVAIMGAIGLEVRGRRGDGLAASMGYGELSRLFESDEPSFDEVKSAFAVFDNDHDGFISAADLQFVLARLGVVEDAVTCHAMIVAAGGNCCDGRMNLTQFLQLLENGLRSDTGGGRAKRSCLHKD</sequence>
<keyword evidence="2" id="KW-0677">Repeat</keyword>
<accession>A0A8T0PMS3</accession>
<dbReference type="Pfam" id="PF13405">
    <property type="entry name" value="EF-hand_6"/>
    <property type="match status" value="1"/>
</dbReference>
<evidence type="ECO:0000313" key="6">
    <source>
        <dbReference type="Proteomes" id="UP000823388"/>
    </source>
</evidence>
<dbReference type="SMART" id="SM00054">
    <property type="entry name" value="EFh"/>
    <property type="match status" value="1"/>
</dbReference>
<evidence type="ECO:0000256" key="2">
    <source>
        <dbReference type="ARBA" id="ARBA00022737"/>
    </source>
</evidence>
<dbReference type="InterPro" id="IPR011992">
    <property type="entry name" value="EF-hand-dom_pair"/>
</dbReference>
<organism evidence="5 6">
    <name type="scientific">Panicum virgatum</name>
    <name type="common">Blackwell switchgrass</name>
    <dbReference type="NCBI Taxonomy" id="38727"/>
    <lineage>
        <taxon>Eukaryota</taxon>
        <taxon>Viridiplantae</taxon>
        <taxon>Streptophyta</taxon>
        <taxon>Embryophyta</taxon>
        <taxon>Tracheophyta</taxon>
        <taxon>Spermatophyta</taxon>
        <taxon>Magnoliopsida</taxon>
        <taxon>Liliopsida</taxon>
        <taxon>Poales</taxon>
        <taxon>Poaceae</taxon>
        <taxon>PACMAD clade</taxon>
        <taxon>Panicoideae</taxon>
        <taxon>Panicodae</taxon>
        <taxon>Paniceae</taxon>
        <taxon>Panicinae</taxon>
        <taxon>Panicum</taxon>
        <taxon>Panicum sect. Hiantes</taxon>
    </lineage>
</organism>